<dbReference type="AlphaFoldDB" id="A0AAE3MGG7"/>
<evidence type="ECO:0000259" key="1">
    <source>
        <dbReference type="Pfam" id="PF01863"/>
    </source>
</evidence>
<comment type="caution">
    <text evidence="2">The sequence shown here is derived from an EMBL/GenBank/DDBJ whole genome shotgun (WGS) entry which is preliminary data.</text>
</comment>
<dbReference type="PANTHER" id="PTHR30399">
    <property type="entry name" value="UNCHARACTERIZED PROTEIN YGJP"/>
    <property type="match status" value="1"/>
</dbReference>
<dbReference type="Gene3D" id="3.30.2010.10">
    <property type="entry name" value="Metalloproteases ('zincins'), catalytic domain"/>
    <property type="match status" value="1"/>
</dbReference>
<feature type="domain" description="YgjP-like metallopeptidase" evidence="1">
    <location>
        <begin position="22"/>
        <end position="232"/>
    </location>
</feature>
<reference evidence="2" key="1">
    <citation type="submission" date="2022-10" db="EMBL/GenBank/DDBJ databases">
        <authorList>
            <person name="Yu W.X."/>
        </authorList>
    </citation>
    <scope>NUCLEOTIDE SEQUENCE</scope>
    <source>
        <strain evidence="2">D04</strain>
    </source>
</reference>
<dbReference type="CDD" id="cd07344">
    <property type="entry name" value="M48_yhfN_like"/>
    <property type="match status" value="1"/>
</dbReference>
<dbReference type="PANTHER" id="PTHR30399:SF1">
    <property type="entry name" value="UTP PYROPHOSPHATASE"/>
    <property type="match status" value="1"/>
</dbReference>
<dbReference type="RefSeq" id="WP_301201283.1">
    <property type="nucleotide sequence ID" value="NZ_JAPDPI010000039.1"/>
</dbReference>
<dbReference type="InterPro" id="IPR002725">
    <property type="entry name" value="YgjP-like_metallopeptidase"/>
</dbReference>
<proteinExistence type="predicted"/>
<protein>
    <submittedName>
        <fullName evidence="2">M48 family metallopeptidase</fullName>
    </submittedName>
</protein>
<evidence type="ECO:0000313" key="2">
    <source>
        <dbReference type="EMBL" id="MCW3807156.1"/>
    </source>
</evidence>
<dbReference type="Pfam" id="PF01863">
    <property type="entry name" value="YgjP-like"/>
    <property type="match status" value="1"/>
</dbReference>
<organism evidence="2 3">
    <name type="scientific">Plebeiibacterium marinum</name>
    <dbReference type="NCBI Taxonomy" id="2992111"/>
    <lineage>
        <taxon>Bacteria</taxon>
        <taxon>Pseudomonadati</taxon>
        <taxon>Bacteroidota</taxon>
        <taxon>Bacteroidia</taxon>
        <taxon>Marinilabiliales</taxon>
        <taxon>Marinilabiliaceae</taxon>
        <taxon>Plebeiibacterium</taxon>
    </lineage>
</organism>
<accession>A0AAE3MGG7</accession>
<sequence>MELVDVKGIGPVLFQRSKKAQRLSIKLKPFEPVKVVVPVTMHPKEALTFVHANQKWILENLAKVKEKENDLTIFDESTQFKTRAFALQIRKSPLPQVRIHLNNGILAIDYPQKHDVKSTVIQEHIRYGIEEAMRVTAKNYLPRRLHELAQQHGFSYKQVFIKNLKSRWGSCSNVNNINLNLHLMRLPDYLIDSVLLHELCHTVEKNHGSGFWKLMDKVTHGRAKQWDKEMKNYRTVIY</sequence>
<evidence type="ECO:0000313" key="3">
    <source>
        <dbReference type="Proteomes" id="UP001207408"/>
    </source>
</evidence>
<keyword evidence="3" id="KW-1185">Reference proteome</keyword>
<name>A0AAE3MGG7_9BACT</name>
<dbReference type="InterPro" id="IPR053136">
    <property type="entry name" value="UTP_pyrophosphatase-like"/>
</dbReference>
<gene>
    <name evidence="2" type="ORF">OM074_16080</name>
</gene>
<dbReference type="EMBL" id="JAPDPI010000039">
    <property type="protein sequence ID" value="MCW3807156.1"/>
    <property type="molecule type" value="Genomic_DNA"/>
</dbReference>
<dbReference type="Proteomes" id="UP001207408">
    <property type="component" value="Unassembled WGS sequence"/>
</dbReference>